<name>A0A9N9CAW6_9GLOM</name>
<evidence type="ECO:0000256" key="1">
    <source>
        <dbReference type="SAM" id="MobiDB-lite"/>
    </source>
</evidence>
<dbReference type="OrthoDB" id="2131431at2759"/>
<organism evidence="3 4">
    <name type="scientific">Ambispora gerdemannii</name>
    <dbReference type="NCBI Taxonomy" id="144530"/>
    <lineage>
        <taxon>Eukaryota</taxon>
        <taxon>Fungi</taxon>
        <taxon>Fungi incertae sedis</taxon>
        <taxon>Mucoromycota</taxon>
        <taxon>Glomeromycotina</taxon>
        <taxon>Glomeromycetes</taxon>
        <taxon>Archaeosporales</taxon>
        <taxon>Ambisporaceae</taxon>
        <taxon>Ambispora</taxon>
    </lineage>
</organism>
<dbReference type="AlphaFoldDB" id="A0A9N9CAW6"/>
<feature type="region of interest" description="Disordered" evidence="1">
    <location>
        <begin position="323"/>
        <end position="348"/>
    </location>
</feature>
<sequence>MNLNITDTSTLKYCDWRIEIHNCHSSQLWIAEVIFSTMTYGILTISGGFIFWYRFRYMWQGLFVDHGTGIRPLPRELGQEFAWTFLSYGAITYLVGIIYTIPVNYTRGTSALISLQNSGSTTNGEANKSGGSNALSFTTHELFLPTPGQLNICLLVGCLWPSLIALPCAILSGISRDRGDAIIANRFTTVQYIADFIFDIVFALITAYYGINFMIILRGSLQQSQHKSGSSFFKKNSSPTRKAFHRLKYTMAYLFFMSSFTGPWWLVWGVAHQKIIASINNISIFLSIMWYITGPQPMIAVCQYVLAKRIYQQIFSRGDTKLASSGTVGTNGTSGLASPKSPAFKNSDSADDNLVVVYKDNDRAL</sequence>
<keyword evidence="2" id="KW-0472">Membrane</keyword>
<feature type="compositionally biased region" description="Low complexity" evidence="1">
    <location>
        <begin position="324"/>
        <end position="335"/>
    </location>
</feature>
<feature type="transmembrane region" description="Helical" evidence="2">
    <location>
        <begin position="81"/>
        <end position="101"/>
    </location>
</feature>
<feature type="transmembrane region" description="Helical" evidence="2">
    <location>
        <begin position="282"/>
        <end position="307"/>
    </location>
</feature>
<feature type="transmembrane region" description="Helical" evidence="2">
    <location>
        <begin position="152"/>
        <end position="172"/>
    </location>
</feature>
<comment type="caution">
    <text evidence="3">The sequence shown here is derived from an EMBL/GenBank/DDBJ whole genome shotgun (WGS) entry which is preliminary data.</text>
</comment>
<feature type="transmembrane region" description="Helical" evidence="2">
    <location>
        <begin position="192"/>
        <end position="217"/>
    </location>
</feature>
<dbReference type="EMBL" id="CAJVPL010002038">
    <property type="protein sequence ID" value="CAG8597182.1"/>
    <property type="molecule type" value="Genomic_DNA"/>
</dbReference>
<evidence type="ECO:0000313" key="3">
    <source>
        <dbReference type="EMBL" id="CAG8597182.1"/>
    </source>
</evidence>
<evidence type="ECO:0000256" key="2">
    <source>
        <dbReference type="SAM" id="Phobius"/>
    </source>
</evidence>
<keyword evidence="2" id="KW-0812">Transmembrane</keyword>
<gene>
    <name evidence="3" type="ORF">AGERDE_LOCUS8909</name>
</gene>
<keyword evidence="2" id="KW-1133">Transmembrane helix</keyword>
<dbReference type="Proteomes" id="UP000789831">
    <property type="component" value="Unassembled WGS sequence"/>
</dbReference>
<feature type="transmembrane region" description="Helical" evidence="2">
    <location>
        <begin position="28"/>
        <end position="53"/>
    </location>
</feature>
<reference evidence="3" key="1">
    <citation type="submission" date="2021-06" db="EMBL/GenBank/DDBJ databases">
        <authorList>
            <person name="Kallberg Y."/>
            <person name="Tangrot J."/>
            <person name="Rosling A."/>
        </authorList>
    </citation>
    <scope>NUCLEOTIDE SEQUENCE</scope>
    <source>
        <strain evidence="3">MT106</strain>
    </source>
</reference>
<evidence type="ECO:0000313" key="4">
    <source>
        <dbReference type="Proteomes" id="UP000789831"/>
    </source>
</evidence>
<proteinExistence type="predicted"/>
<protein>
    <submittedName>
        <fullName evidence="3">1699_t:CDS:1</fullName>
    </submittedName>
</protein>
<accession>A0A9N9CAW6</accession>
<keyword evidence="4" id="KW-1185">Reference proteome</keyword>
<feature type="transmembrane region" description="Helical" evidence="2">
    <location>
        <begin position="251"/>
        <end position="270"/>
    </location>
</feature>